<gene>
    <name evidence="2" type="ORF">A6E15_02915</name>
</gene>
<reference evidence="3" key="1">
    <citation type="submission" date="2016-04" db="EMBL/GenBank/DDBJ databases">
        <authorList>
            <person name="Chen S.-C."/>
            <person name="Lai M.-C."/>
        </authorList>
    </citation>
    <scope>NUCLEOTIDE SEQUENCE [LARGE SCALE GENOMIC DNA]</scope>
    <source>
        <strain evidence="3">AB14</strain>
    </source>
</reference>
<dbReference type="EMBL" id="LWLN01000001">
    <property type="protein sequence ID" value="OLZ39995.1"/>
    <property type="molecule type" value="Genomic_DNA"/>
</dbReference>
<name>A0A1S8ATF2_9EURY</name>
<comment type="caution">
    <text evidence="2">The sequence shown here is derived from an EMBL/GenBank/DDBJ whole genome shotgun (WGS) entry which is preliminary data.</text>
</comment>
<feature type="compositionally biased region" description="Polar residues" evidence="1">
    <location>
        <begin position="195"/>
        <end position="214"/>
    </location>
</feature>
<proteinExistence type="predicted"/>
<accession>A0A1S8ATF2</accession>
<dbReference type="RefSeq" id="WP_076143497.1">
    <property type="nucleotide sequence ID" value="NZ_LWLN01000001.1"/>
</dbReference>
<evidence type="ECO:0000313" key="2">
    <source>
        <dbReference type="EMBL" id="OLZ39995.1"/>
    </source>
</evidence>
<feature type="region of interest" description="Disordered" evidence="1">
    <location>
        <begin position="137"/>
        <end position="253"/>
    </location>
</feature>
<feature type="compositionally biased region" description="Low complexity" evidence="1">
    <location>
        <begin position="215"/>
        <end position="224"/>
    </location>
</feature>
<evidence type="ECO:0000256" key="1">
    <source>
        <dbReference type="SAM" id="MobiDB-lite"/>
    </source>
</evidence>
<dbReference type="OrthoDB" id="170812at2157"/>
<organism evidence="2 3">
    <name type="scientific">Natrinema saccharevitans</name>
    <dbReference type="NCBI Taxonomy" id="301967"/>
    <lineage>
        <taxon>Archaea</taxon>
        <taxon>Methanobacteriati</taxon>
        <taxon>Methanobacteriota</taxon>
        <taxon>Stenosarchaea group</taxon>
        <taxon>Halobacteria</taxon>
        <taxon>Halobacteriales</taxon>
        <taxon>Natrialbaceae</taxon>
        <taxon>Natrinema</taxon>
    </lineage>
</organism>
<sequence>MIRAGTLAVVVAVAPGGALVGPSHVAGQADGQTITGDLGTAEGATVCVERLTSDTNRIVVRNEDGNVTIHLDETRRVELGETRSAEGEIVLRTDRRNATLNDLAAAEECFTAQRTDVVVDARSVELRNFSVAGYTVDVGPKRDVPEPIPFDPPQETDGQGDGDDRSSETGSRSNETDDLADENDGSGNESDDTTSDSVGDQPSNESDSGSRTGGDQTATATTTAVDDDDAETPARPRGRSTDGSDSDERVIDP</sequence>
<dbReference type="AlphaFoldDB" id="A0A1S8ATF2"/>
<dbReference type="Proteomes" id="UP000189370">
    <property type="component" value="Unassembled WGS sequence"/>
</dbReference>
<protein>
    <submittedName>
        <fullName evidence="2">Uncharacterized protein</fullName>
    </submittedName>
</protein>
<keyword evidence="3" id="KW-1185">Reference proteome</keyword>
<feature type="compositionally biased region" description="Basic and acidic residues" evidence="1">
    <location>
        <begin position="239"/>
        <end position="253"/>
    </location>
</feature>
<feature type="compositionally biased region" description="Acidic residues" evidence="1">
    <location>
        <begin position="176"/>
        <end position="194"/>
    </location>
</feature>
<evidence type="ECO:0000313" key="3">
    <source>
        <dbReference type="Proteomes" id="UP000189370"/>
    </source>
</evidence>